<reference evidence="7" key="1">
    <citation type="journal article" date="2018" name="DNA Res.">
        <title>Multiple hybrid de novo genome assembly of finger millet, an orphan allotetraploid crop.</title>
        <authorList>
            <person name="Hatakeyama M."/>
            <person name="Aluri S."/>
            <person name="Balachadran M.T."/>
            <person name="Sivarajan S.R."/>
            <person name="Patrignani A."/>
            <person name="Gruter S."/>
            <person name="Poveda L."/>
            <person name="Shimizu-Inatsugi R."/>
            <person name="Baeten J."/>
            <person name="Francoijs K.J."/>
            <person name="Nataraja K.N."/>
            <person name="Reddy Y.A.N."/>
            <person name="Phadnis S."/>
            <person name="Ravikumar R.L."/>
            <person name="Schlapbach R."/>
            <person name="Sreeman S.M."/>
            <person name="Shimizu K.K."/>
        </authorList>
    </citation>
    <scope>NUCLEOTIDE SEQUENCE</scope>
</reference>
<evidence type="ECO:0000256" key="5">
    <source>
        <dbReference type="SAM" id="MobiDB-lite"/>
    </source>
</evidence>
<feature type="compositionally biased region" description="Acidic residues" evidence="5">
    <location>
        <begin position="146"/>
        <end position="170"/>
    </location>
</feature>
<evidence type="ECO:0000259" key="6">
    <source>
        <dbReference type="PROSITE" id="PS50089"/>
    </source>
</evidence>
<name>A0AAV5FYK1_ELECO</name>
<sequence length="470" mass="51903">MGVIILNVGPSETLSISRDLCITAMSLQTDPAAYARGLQSDEVNAWAQVVGHDASRCAIGTVSAASPIVELRPRLVVNDKFLLWHDAPAATVRFYARLPHSVAGEVDEESSRTAVLEYAGEEDEERVVEEVDEEASTWVEFRPLSEEEEAERFDSDNDDDDEGDEEDDDEPPRKVVMASEAEGESSNNSNNVHPQHGSCAVVAVVVPPDGGEFLGPARFAAVENTAGFMRVAAATEDDEATTDEGNNKEIVVLYRYTRFSRTWSGRKGVEACRRTKLHRLHFNVPPGGDVAGSLAWAGAALGPLVYPALFRRQLQELWTTLLSLSAMSAVVPPGTTRLQVIVDAAILRREDYTEERMGHVRAALEAKMREEWPGYCHIGMDLHLPEPVMRRRRREEDEQGGEDDVTPAVKRRKIIADDEEVEDCAVCFDTMERGLAAWPGCRHVFHGACLERTLARSDMCPLCRNKLCAG</sequence>
<dbReference type="PANTHER" id="PTHR45969">
    <property type="entry name" value="RING ZINC FINGER PROTEIN-RELATED"/>
    <property type="match status" value="1"/>
</dbReference>
<protein>
    <recommendedName>
        <fullName evidence="6">RING-type domain-containing protein</fullName>
    </recommendedName>
</protein>
<keyword evidence="3" id="KW-0862">Zinc</keyword>
<dbReference type="Gene3D" id="3.30.40.10">
    <property type="entry name" value="Zinc/RING finger domain, C3HC4 (zinc finger)"/>
    <property type="match status" value="1"/>
</dbReference>
<dbReference type="InterPro" id="IPR001841">
    <property type="entry name" value="Znf_RING"/>
</dbReference>
<feature type="region of interest" description="Disordered" evidence="5">
    <location>
        <begin position="118"/>
        <end position="194"/>
    </location>
</feature>
<keyword evidence="1" id="KW-0479">Metal-binding</keyword>
<dbReference type="InterPro" id="IPR013083">
    <property type="entry name" value="Znf_RING/FYVE/PHD"/>
</dbReference>
<dbReference type="SUPFAM" id="SSF57850">
    <property type="entry name" value="RING/U-box"/>
    <property type="match status" value="1"/>
</dbReference>
<feature type="compositionally biased region" description="Acidic residues" evidence="5">
    <location>
        <begin position="119"/>
        <end position="135"/>
    </location>
</feature>
<proteinExistence type="predicted"/>
<evidence type="ECO:0000313" key="7">
    <source>
        <dbReference type="EMBL" id="GJN39550.1"/>
    </source>
</evidence>
<dbReference type="PROSITE" id="PS50089">
    <property type="entry name" value="ZF_RING_2"/>
    <property type="match status" value="1"/>
</dbReference>
<dbReference type="AlphaFoldDB" id="A0AAV5FYK1"/>
<keyword evidence="2 4" id="KW-0863">Zinc-finger</keyword>
<dbReference type="Proteomes" id="UP001054889">
    <property type="component" value="Unassembled WGS sequence"/>
</dbReference>
<evidence type="ECO:0000256" key="4">
    <source>
        <dbReference type="PROSITE-ProRule" id="PRU00175"/>
    </source>
</evidence>
<dbReference type="Pfam" id="PF13923">
    <property type="entry name" value="zf-C3HC4_2"/>
    <property type="match status" value="1"/>
</dbReference>
<evidence type="ECO:0000313" key="8">
    <source>
        <dbReference type="Proteomes" id="UP001054889"/>
    </source>
</evidence>
<comment type="caution">
    <text evidence="7">The sequence shown here is derived from an EMBL/GenBank/DDBJ whole genome shotgun (WGS) entry which is preliminary data.</text>
</comment>
<organism evidence="7 8">
    <name type="scientific">Eleusine coracana subsp. coracana</name>
    <dbReference type="NCBI Taxonomy" id="191504"/>
    <lineage>
        <taxon>Eukaryota</taxon>
        <taxon>Viridiplantae</taxon>
        <taxon>Streptophyta</taxon>
        <taxon>Embryophyta</taxon>
        <taxon>Tracheophyta</taxon>
        <taxon>Spermatophyta</taxon>
        <taxon>Magnoliopsida</taxon>
        <taxon>Liliopsida</taxon>
        <taxon>Poales</taxon>
        <taxon>Poaceae</taxon>
        <taxon>PACMAD clade</taxon>
        <taxon>Chloridoideae</taxon>
        <taxon>Cynodonteae</taxon>
        <taxon>Eleusininae</taxon>
        <taxon>Eleusine</taxon>
    </lineage>
</organism>
<accession>A0AAV5FYK1</accession>
<feature type="compositionally biased region" description="Low complexity" evidence="5">
    <location>
        <begin position="178"/>
        <end position="191"/>
    </location>
</feature>
<dbReference type="GO" id="GO:0061630">
    <property type="term" value="F:ubiquitin protein ligase activity"/>
    <property type="evidence" value="ECO:0007669"/>
    <property type="project" value="TreeGrafter"/>
</dbReference>
<keyword evidence="8" id="KW-1185">Reference proteome</keyword>
<evidence type="ECO:0000256" key="1">
    <source>
        <dbReference type="ARBA" id="ARBA00022723"/>
    </source>
</evidence>
<dbReference type="GO" id="GO:0008270">
    <property type="term" value="F:zinc ion binding"/>
    <property type="evidence" value="ECO:0007669"/>
    <property type="project" value="UniProtKB-KW"/>
</dbReference>
<feature type="domain" description="RING-type" evidence="6">
    <location>
        <begin position="424"/>
        <end position="464"/>
    </location>
</feature>
<dbReference type="EMBL" id="BQKI01000098">
    <property type="protein sequence ID" value="GJN39550.1"/>
    <property type="molecule type" value="Genomic_DNA"/>
</dbReference>
<feature type="region of interest" description="Disordered" evidence="5">
    <location>
        <begin position="391"/>
        <end position="411"/>
    </location>
</feature>
<gene>
    <name evidence="7" type="primary">gb28675</name>
    <name evidence="7" type="ORF">PR202_gb28675</name>
</gene>
<dbReference type="SMART" id="SM00184">
    <property type="entry name" value="RING"/>
    <property type="match status" value="1"/>
</dbReference>
<reference evidence="7" key="2">
    <citation type="submission" date="2021-12" db="EMBL/GenBank/DDBJ databases">
        <title>Resequencing data analysis of finger millet.</title>
        <authorList>
            <person name="Hatakeyama M."/>
            <person name="Aluri S."/>
            <person name="Balachadran M.T."/>
            <person name="Sivarajan S.R."/>
            <person name="Poveda L."/>
            <person name="Shimizu-Inatsugi R."/>
            <person name="Schlapbach R."/>
            <person name="Sreeman S.M."/>
            <person name="Shimizu K.K."/>
        </authorList>
    </citation>
    <scope>NUCLEOTIDE SEQUENCE</scope>
</reference>
<dbReference type="PANTHER" id="PTHR45969:SF81">
    <property type="entry name" value="OS08G0157400 PROTEIN"/>
    <property type="match status" value="1"/>
</dbReference>
<evidence type="ECO:0000256" key="2">
    <source>
        <dbReference type="ARBA" id="ARBA00022771"/>
    </source>
</evidence>
<dbReference type="GO" id="GO:0016567">
    <property type="term" value="P:protein ubiquitination"/>
    <property type="evidence" value="ECO:0007669"/>
    <property type="project" value="TreeGrafter"/>
</dbReference>
<evidence type="ECO:0000256" key="3">
    <source>
        <dbReference type="ARBA" id="ARBA00022833"/>
    </source>
</evidence>